<proteinExistence type="predicted"/>
<organism evidence="4 5">
    <name type="scientific">Thecamonas trahens ATCC 50062</name>
    <dbReference type="NCBI Taxonomy" id="461836"/>
    <lineage>
        <taxon>Eukaryota</taxon>
        <taxon>Apusozoa</taxon>
        <taxon>Apusomonadida</taxon>
        <taxon>Apusomonadidae</taxon>
        <taxon>Thecamonas</taxon>
    </lineage>
</organism>
<dbReference type="GO" id="GO:0005829">
    <property type="term" value="C:cytosol"/>
    <property type="evidence" value="ECO:0007669"/>
    <property type="project" value="TreeGrafter"/>
</dbReference>
<dbReference type="SMART" id="SM00248">
    <property type="entry name" value="ANK"/>
    <property type="match status" value="2"/>
</dbReference>
<dbReference type="GeneID" id="25568849"/>
<dbReference type="PROSITE" id="PS50088">
    <property type="entry name" value="ANK_REPEAT"/>
    <property type="match status" value="1"/>
</dbReference>
<dbReference type="Pfam" id="PF12796">
    <property type="entry name" value="Ank_2"/>
    <property type="match status" value="1"/>
</dbReference>
<keyword evidence="1" id="KW-0677">Repeat</keyword>
<evidence type="ECO:0000313" key="5">
    <source>
        <dbReference type="Proteomes" id="UP000054408"/>
    </source>
</evidence>
<dbReference type="InterPro" id="IPR002110">
    <property type="entry name" value="Ankyrin_rpt"/>
</dbReference>
<dbReference type="SUPFAM" id="SSF48403">
    <property type="entry name" value="Ankyrin repeat"/>
    <property type="match status" value="1"/>
</dbReference>
<evidence type="ECO:0000256" key="3">
    <source>
        <dbReference type="PROSITE-ProRule" id="PRU00023"/>
    </source>
</evidence>
<dbReference type="EMBL" id="GL349495">
    <property type="protein sequence ID" value="KNC55086.1"/>
    <property type="molecule type" value="Genomic_DNA"/>
</dbReference>
<gene>
    <name evidence="4" type="ORF">AMSG_10683</name>
</gene>
<dbReference type="GO" id="GO:0051059">
    <property type="term" value="F:NF-kappaB binding"/>
    <property type="evidence" value="ECO:0007669"/>
    <property type="project" value="TreeGrafter"/>
</dbReference>
<keyword evidence="2 3" id="KW-0040">ANK repeat</keyword>
<name>A0A0L0DSU7_THETB</name>
<keyword evidence="5" id="KW-1185">Reference proteome</keyword>
<dbReference type="Gene3D" id="1.25.40.20">
    <property type="entry name" value="Ankyrin repeat-containing domain"/>
    <property type="match status" value="1"/>
</dbReference>
<dbReference type="PANTHER" id="PTHR46680">
    <property type="entry name" value="NF-KAPPA-B INHIBITOR ALPHA"/>
    <property type="match status" value="1"/>
</dbReference>
<feature type="repeat" description="ANK" evidence="3">
    <location>
        <begin position="97"/>
        <end position="129"/>
    </location>
</feature>
<dbReference type="InterPro" id="IPR051070">
    <property type="entry name" value="NF-kappa-B_inhibitor"/>
</dbReference>
<dbReference type="PANTHER" id="PTHR46680:SF3">
    <property type="entry name" value="NF-KAPPA-B INHIBITOR CACTUS"/>
    <property type="match status" value="1"/>
</dbReference>
<sequence length="257" mass="27917">MAMGSHGESFVACLRQGTGGSEGEKYLLPLRHSPAFVISVNHLAINNTIDLIVTVKPLTSIIMDSHGLVGQIAKNKAKDLAKVVKAHPEIVDATDDDGMMLLHHAAKDNAVECIAVLLDADARINAQDTKHGWTPMHHAVEALSVQAVKALLAAPSLDLTVQATAYGGYTPLILTVVNIDCGDDMADVRADQCDRRETILRDILVYYSEHDDLDVNALAGNDTHILAFVEDITKHSDYERSFYARMAEMLINHGAAR</sequence>
<dbReference type="Proteomes" id="UP000054408">
    <property type="component" value="Unassembled WGS sequence"/>
</dbReference>
<protein>
    <submittedName>
        <fullName evidence="4">Uncharacterized protein</fullName>
    </submittedName>
</protein>
<evidence type="ECO:0000256" key="1">
    <source>
        <dbReference type="ARBA" id="ARBA00022737"/>
    </source>
</evidence>
<dbReference type="GO" id="GO:0071356">
    <property type="term" value="P:cellular response to tumor necrosis factor"/>
    <property type="evidence" value="ECO:0007669"/>
    <property type="project" value="TreeGrafter"/>
</dbReference>
<dbReference type="AlphaFoldDB" id="A0A0L0DSU7"/>
<accession>A0A0L0DSU7</accession>
<dbReference type="OrthoDB" id="19174at2759"/>
<reference evidence="4 5" key="1">
    <citation type="submission" date="2010-05" db="EMBL/GenBank/DDBJ databases">
        <title>The Genome Sequence of Thecamonas trahens ATCC 50062.</title>
        <authorList>
            <consortium name="The Broad Institute Genome Sequencing Platform"/>
            <person name="Russ C."/>
            <person name="Cuomo C."/>
            <person name="Shea T."/>
            <person name="Young S.K."/>
            <person name="Zeng Q."/>
            <person name="Koehrsen M."/>
            <person name="Haas B."/>
            <person name="Borodovsky M."/>
            <person name="Guigo R."/>
            <person name="Alvarado L."/>
            <person name="Berlin A."/>
            <person name="Bochicchio J."/>
            <person name="Borenstein D."/>
            <person name="Chapman S."/>
            <person name="Chen Z."/>
            <person name="Freedman E."/>
            <person name="Gellesch M."/>
            <person name="Goldberg J."/>
            <person name="Griggs A."/>
            <person name="Gujja S."/>
            <person name="Heilman E."/>
            <person name="Heiman D."/>
            <person name="Hepburn T."/>
            <person name="Howarth C."/>
            <person name="Jen D."/>
            <person name="Larson L."/>
            <person name="Mehta T."/>
            <person name="Park D."/>
            <person name="Pearson M."/>
            <person name="Roberts A."/>
            <person name="Saif S."/>
            <person name="Shenoy N."/>
            <person name="Sisk P."/>
            <person name="Stolte C."/>
            <person name="Sykes S."/>
            <person name="Thomson T."/>
            <person name="Walk T."/>
            <person name="White J."/>
            <person name="Yandava C."/>
            <person name="Burger G."/>
            <person name="Gray M.W."/>
            <person name="Holland P.W.H."/>
            <person name="King N."/>
            <person name="Lang F.B.F."/>
            <person name="Roger A.J."/>
            <person name="Ruiz-Trillo I."/>
            <person name="Lander E."/>
            <person name="Nusbaum C."/>
        </authorList>
    </citation>
    <scope>NUCLEOTIDE SEQUENCE [LARGE SCALE GENOMIC DNA]</scope>
    <source>
        <strain evidence="4 5">ATCC 50062</strain>
    </source>
</reference>
<evidence type="ECO:0000313" key="4">
    <source>
        <dbReference type="EMBL" id="KNC55086.1"/>
    </source>
</evidence>
<dbReference type="PROSITE" id="PS50297">
    <property type="entry name" value="ANK_REP_REGION"/>
    <property type="match status" value="1"/>
</dbReference>
<dbReference type="RefSeq" id="XP_013753270.1">
    <property type="nucleotide sequence ID" value="XM_013897816.1"/>
</dbReference>
<dbReference type="InterPro" id="IPR036770">
    <property type="entry name" value="Ankyrin_rpt-contain_sf"/>
</dbReference>
<evidence type="ECO:0000256" key="2">
    <source>
        <dbReference type="ARBA" id="ARBA00023043"/>
    </source>
</evidence>